<feature type="compositionally biased region" description="Gly residues" evidence="1">
    <location>
        <begin position="1126"/>
        <end position="1135"/>
    </location>
</feature>
<feature type="compositionally biased region" description="Acidic residues" evidence="1">
    <location>
        <begin position="589"/>
        <end position="598"/>
    </location>
</feature>
<dbReference type="Proteomes" id="UP000001058">
    <property type="component" value="Unassembled WGS sequence"/>
</dbReference>
<organism evidence="4">
    <name type="scientific">Volvox carteri f. nagariensis</name>
    <dbReference type="NCBI Taxonomy" id="3068"/>
    <lineage>
        <taxon>Eukaryota</taxon>
        <taxon>Viridiplantae</taxon>
        <taxon>Chlorophyta</taxon>
        <taxon>core chlorophytes</taxon>
        <taxon>Chlorophyceae</taxon>
        <taxon>CS clade</taxon>
        <taxon>Chlamydomonadales</taxon>
        <taxon>Volvocaceae</taxon>
        <taxon>Volvox</taxon>
    </lineage>
</organism>
<feature type="region of interest" description="Disordered" evidence="1">
    <location>
        <begin position="315"/>
        <end position="357"/>
    </location>
</feature>
<feature type="region of interest" description="Disordered" evidence="1">
    <location>
        <begin position="258"/>
        <end position="279"/>
    </location>
</feature>
<dbReference type="PANTHER" id="PTHR46007:SF8">
    <property type="entry name" value="C2H2-TYPE DOMAIN-CONTAINING PROTEIN"/>
    <property type="match status" value="1"/>
</dbReference>
<dbReference type="STRING" id="3068.D8TJQ6"/>
<dbReference type="InParanoid" id="D8TJQ6"/>
<dbReference type="AlphaFoldDB" id="D8TJQ6"/>
<dbReference type="EMBL" id="GL378324">
    <property type="protein sequence ID" value="EFJ52413.1"/>
    <property type="molecule type" value="Genomic_DNA"/>
</dbReference>
<dbReference type="InterPro" id="IPR009060">
    <property type="entry name" value="UBA-like_sf"/>
</dbReference>
<dbReference type="GO" id="GO:0043130">
    <property type="term" value="F:ubiquitin binding"/>
    <property type="evidence" value="ECO:0007669"/>
    <property type="project" value="InterPro"/>
</dbReference>
<dbReference type="RefSeq" id="XP_002946486.1">
    <property type="nucleotide sequence ID" value="XM_002946440.1"/>
</dbReference>
<evidence type="ECO:0000313" key="3">
    <source>
        <dbReference type="EMBL" id="EFJ52413.1"/>
    </source>
</evidence>
<evidence type="ECO:0000259" key="2">
    <source>
        <dbReference type="PROSITE" id="PS51140"/>
    </source>
</evidence>
<dbReference type="KEGG" id="vcn:VOLCADRAFT_116078"/>
<name>D8TJQ6_VOLCA</name>
<feature type="compositionally biased region" description="Low complexity" evidence="1">
    <location>
        <begin position="570"/>
        <end position="588"/>
    </location>
</feature>
<dbReference type="GeneID" id="9617880"/>
<feature type="region of interest" description="Disordered" evidence="1">
    <location>
        <begin position="760"/>
        <end position="787"/>
    </location>
</feature>
<reference evidence="3 4" key="1">
    <citation type="journal article" date="2010" name="Science">
        <title>Genomic analysis of organismal complexity in the multicellular green alga Volvox carteri.</title>
        <authorList>
            <person name="Prochnik S.E."/>
            <person name="Umen J."/>
            <person name="Nedelcu A.M."/>
            <person name="Hallmann A."/>
            <person name="Miller S.M."/>
            <person name="Nishii I."/>
            <person name="Ferris P."/>
            <person name="Kuo A."/>
            <person name="Mitros T."/>
            <person name="Fritz-Laylin L.K."/>
            <person name="Hellsten U."/>
            <person name="Chapman J."/>
            <person name="Simakov O."/>
            <person name="Rensing S.A."/>
            <person name="Terry A."/>
            <person name="Pangilinan J."/>
            <person name="Kapitonov V."/>
            <person name="Jurka J."/>
            <person name="Salamov A."/>
            <person name="Shapiro H."/>
            <person name="Schmutz J."/>
            <person name="Grimwood J."/>
            <person name="Lindquist E."/>
            <person name="Lucas S."/>
            <person name="Grigoriev I.V."/>
            <person name="Schmitt R."/>
            <person name="Kirk D."/>
            <person name="Rokhsar D.S."/>
        </authorList>
    </citation>
    <scope>NUCLEOTIDE SEQUENCE [LARGE SCALE GENOMIC DNA]</scope>
    <source>
        <strain evidence="4">f. Nagariensis / Eve</strain>
    </source>
</reference>
<feature type="region of interest" description="Disordered" evidence="1">
    <location>
        <begin position="1246"/>
        <end position="1265"/>
    </location>
</feature>
<feature type="non-terminal residue" evidence="3">
    <location>
        <position position="1265"/>
    </location>
</feature>
<dbReference type="GO" id="GO:0045944">
    <property type="term" value="P:positive regulation of transcription by RNA polymerase II"/>
    <property type="evidence" value="ECO:0007669"/>
    <property type="project" value="TreeGrafter"/>
</dbReference>
<feature type="region of interest" description="Disordered" evidence="1">
    <location>
        <begin position="1096"/>
        <end position="1150"/>
    </location>
</feature>
<feature type="domain" description="CUE" evidence="2">
    <location>
        <begin position="786"/>
        <end position="829"/>
    </location>
</feature>
<dbReference type="GO" id="GO:0003713">
    <property type="term" value="F:transcription coactivator activity"/>
    <property type="evidence" value="ECO:0007669"/>
    <property type="project" value="TreeGrafter"/>
</dbReference>
<dbReference type="InterPro" id="IPR003892">
    <property type="entry name" value="CUE"/>
</dbReference>
<feature type="region of interest" description="Disordered" evidence="1">
    <location>
        <begin position="1"/>
        <end position="30"/>
    </location>
</feature>
<protein>
    <recommendedName>
        <fullName evidence="2">CUE domain-containing protein</fullName>
    </recommendedName>
</protein>
<feature type="region of interest" description="Disordered" evidence="1">
    <location>
        <begin position="455"/>
        <end position="476"/>
    </location>
</feature>
<sequence>MQEHQPPEIIGNHKVQQVTAEKAATQVSPHRLQHPGTILEAGGNIDASAFTHVHPCHQPSGAATPIGALVAHVAVSSTAKPTTGQSPVIPSSPLACAGTAGLAPFNPLGPYSPFTQRSPIRAHQADSLPETSVAGIQPTSASSENGFSMPSVRVPAYNPFQQANNSLINNIDSLYKSSTDTASAIMPTTTTSLATRLNPFPTSIPAAYSPLQLQQQQQQQNSIGPMMAATQMSITSLTHPSSCSTVHESAAPTITTTTATNTAANESRTYPEAPNRAQGATTVTAPLTPATPDAIPMNCPAPIIPIIPMPQPVTLSECNSSSSNSPRQVTASAATPTAAPAGQEIPQRPTLPRPAPLSNLAAAAPAFGASALPSPPTDRDHQLAVTTTVAAAAAAIAVAEPAAAVPGTSPQPSLADPPQLPTLLLRVQPLDGSQLHQRQQQQGLAFLAAASAQGVTLHPHPQHATEQQQQQLQQDAGEPLEPEFNELQRRVEFLMEMVGGCADASTCRDVLAQVDGDMERASHIMVELYCGGAGGGVGALASAPAYGVLNEHPLGGLHAAGGGGSGGTAVAGPSSSGPASFGFPGASGMEEEEEEEVEAASSRPGEMYNACGYFDEEDVSPAGKSCYPQGYSRHLQQQQQQQQEDYWEHWDQQGRSVLDGAASSWDGVAAAAAVATASGSHRGRDGAVGTWEECNCSSDPWVTTGNVYDTVDGGGGCGGGGADACGTLVVDAPRFDAPEGEGEEAAGGDLGRSLETVMGQAAHQYQHQHHQWQQQQQGRGPEAGAATEEKMEELRIYFPNLSEDTLRTHLVFFNGDVQQALQLLSELHEDEIYRRIEMERQAESDAALARRLAESASSPGTRDVVAGGYYSLLGRGETAGPEEEEAEQQQQLQQQVRCMAVSGSAGALEANPLAGAAAAAAAAAAASAAGASEMGGGAGCSGDVRGPSGGHWGLKLLVRMFGGGEVDEELLAEVLENQGGDVEAARSALRGMGLVENQMQSQVKQTKQLPGSTPARAELGDPGDSDPWFWSGETAISTTAAGAGPSSSSSSLVTPAELGAPLGSHRCPSWQERGDYGGCGLTGCLPRTGSFSSSEAFQSSSVAIQNQKQQQQQQQPGTSGSASFGRHGGGGGGGVSEVHPPQPPQPLGPIRILASLGVDYQELGFSEEALRCIRVAFDNSALRDLLMLQRSGANSLPEAWGWRRPGGAIGQPGRGLTHEEKQALWAQHRKLPLALKEMQEVLRRGARAASEAPGSKRLGQELLRA</sequence>
<evidence type="ECO:0000313" key="4">
    <source>
        <dbReference type="Proteomes" id="UP000001058"/>
    </source>
</evidence>
<feature type="region of interest" description="Disordered" evidence="1">
    <location>
        <begin position="563"/>
        <end position="603"/>
    </location>
</feature>
<feature type="compositionally biased region" description="Low complexity" evidence="1">
    <location>
        <begin position="760"/>
        <end position="786"/>
    </location>
</feature>
<proteinExistence type="predicted"/>
<keyword evidence="4" id="KW-1185">Reference proteome</keyword>
<feature type="compositionally biased region" description="Low complexity" evidence="1">
    <location>
        <begin position="319"/>
        <end position="341"/>
    </location>
</feature>
<dbReference type="SUPFAM" id="SSF46934">
    <property type="entry name" value="UBA-like"/>
    <property type="match status" value="1"/>
</dbReference>
<gene>
    <name evidence="3" type="ORF">VOLCADRAFT_116078</name>
</gene>
<evidence type="ECO:0000256" key="1">
    <source>
        <dbReference type="SAM" id="MobiDB-lite"/>
    </source>
</evidence>
<dbReference type="PANTHER" id="PTHR46007">
    <property type="entry name" value="MEDIATOR OF RNA POLYMERASE II TRANSCRIPTION SUBUNIT 12"/>
    <property type="match status" value="1"/>
</dbReference>
<dbReference type="PROSITE" id="PS51140">
    <property type="entry name" value="CUE"/>
    <property type="match status" value="1"/>
</dbReference>
<dbReference type="OrthoDB" id="3231855at2759"/>
<dbReference type="eggNOG" id="KOG2401">
    <property type="taxonomic scope" value="Eukaryota"/>
</dbReference>
<dbReference type="GO" id="GO:0016592">
    <property type="term" value="C:mediator complex"/>
    <property type="evidence" value="ECO:0007669"/>
    <property type="project" value="TreeGrafter"/>
</dbReference>
<dbReference type="CDD" id="cd14279">
    <property type="entry name" value="CUE"/>
    <property type="match status" value="2"/>
</dbReference>
<feature type="region of interest" description="Disordered" evidence="1">
    <location>
        <begin position="1005"/>
        <end position="1031"/>
    </location>
</feature>
<dbReference type="InterPro" id="IPR051647">
    <property type="entry name" value="Mediator_comp_sub12"/>
</dbReference>
<accession>D8TJQ6</accession>
<feature type="compositionally biased region" description="Low complexity" evidence="1">
    <location>
        <begin position="1096"/>
        <end position="1125"/>
    </location>
</feature>